<gene>
    <name evidence="1" type="ORF">S06H3_43315</name>
</gene>
<evidence type="ECO:0000313" key="1">
    <source>
        <dbReference type="EMBL" id="GAI45253.1"/>
    </source>
</evidence>
<accession>X1NNR9</accession>
<dbReference type="SUPFAM" id="SSF53218">
    <property type="entry name" value="Molybdenum cofactor biosynthesis proteins"/>
    <property type="match status" value="1"/>
</dbReference>
<dbReference type="Gene3D" id="3.40.980.10">
    <property type="entry name" value="MoaB/Mog-like domain"/>
    <property type="match status" value="1"/>
</dbReference>
<proteinExistence type="predicted"/>
<dbReference type="EMBL" id="BARV01026856">
    <property type="protein sequence ID" value="GAI45253.1"/>
    <property type="molecule type" value="Genomic_DNA"/>
</dbReference>
<evidence type="ECO:0008006" key="2">
    <source>
        <dbReference type="Google" id="ProtNLM"/>
    </source>
</evidence>
<sequence length="31" mass="3395">MIKIAILTVSDSCAQGQREDISGQEIKTMLD</sequence>
<protein>
    <recommendedName>
        <fullName evidence="2">MoaB/Mog domain-containing protein</fullName>
    </recommendedName>
</protein>
<dbReference type="InterPro" id="IPR036425">
    <property type="entry name" value="MoaB/Mog-like_dom_sf"/>
</dbReference>
<dbReference type="AlphaFoldDB" id="X1NNR9"/>
<reference evidence="1" key="1">
    <citation type="journal article" date="2014" name="Front. Microbiol.">
        <title>High frequency of phylogenetically diverse reductive dehalogenase-homologous genes in deep subseafloor sedimentary metagenomes.</title>
        <authorList>
            <person name="Kawai M."/>
            <person name="Futagami T."/>
            <person name="Toyoda A."/>
            <person name="Takaki Y."/>
            <person name="Nishi S."/>
            <person name="Hori S."/>
            <person name="Arai W."/>
            <person name="Tsubouchi T."/>
            <person name="Morono Y."/>
            <person name="Uchiyama I."/>
            <person name="Ito T."/>
            <person name="Fujiyama A."/>
            <person name="Inagaki F."/>
            <person name="Takami H."/>
        </authorList>
    </citation>
    <scope>NUCLEOTIDE SEQUENCE</scope>
    <source>
        <strain evidence="1">Expedition CK06-06</strain>
    </source>
</reference>
<organism evidence="1">
    <name type="scientific">marine sediment metagenome</name>
    <dbReference type="NCBI Taxonomy" id="412755"/>
    <lineage>
        <taxon>unclassified sequences</taxon>
        <taxon>metagenomes</taxon>
        <taxon>ecological metagenomes</taxon>
    </lineage>
</organism>
<name>X1NNR9_9ZZZZ</name>
<feature type="non-terminal residue" evidence="1">
    <location>
        <position position="31"/>
    </location>
</feature>
<comment type="caution">
    <text evidence="1">The sequence shown here is derived from an EMBL/GenBank/DDBJ whole genome shotgun (WGS) entry which is preliminary data.</text>
</comment>